<organism evidence="1 2">
    <name type="scientific">Petralouisia muris</name>
    <dbReference type="NCBI Taxonomy" id="3032872"/>
    <lineage>
        <taxon>Bacteria</taxon>
        <taxon>Bacillati</taxon>
        <taxon>Bacillota</taxon>
        <taxon>Clostridia</taxon>
        <taxon>Lachnospirales</taxon>
        <taxon>Lachnospiraceae</taxon>
        <taxon>Petralouisia</taxon>
    </lineage>
</organism>
<accession>A0AC61S0X1</accession>
<reference evidence="1" key="1">
    <citation type="submission" date="2019-04" db="EMBL/GenBank/DDBJ databases">
        <title>Microbes associate with the intestines of laboratory mice.</title>
        <authorList>
            <person name="Navarre W."/>
            <person name="Wong E."/>
            <person name="Huang K."/>
            <person name="Tropini C."/>
            <person name="Ng K."/>
            <person name="Yu B."/>
        </authorList>
    </citation>
    <scope>NUCLEOTIDE SEQUENCE</scope>
    <source>
        <strain evidence="1">NM01_1-7b</strain>
    </source>
</reference>
<dbReference type="Proteomes" id="UP000304953">
    <property type="component" value="Unassembled WGS sequence"/>
</dbReference>
<gene>
    <name evidence="1" type="ORF">E5329_03875</name>
</gene>
<evidence type="ECO:0000313" key="2">
    <source>
        <dbReference type="Proteomes" id="UP000304953"/>
    </source>
</evidence>
<dbReference type="EMBL" id="SRYA01000006">
    <property type="protein sequence ID" value="TGY97525.1"/>
    <property type="molecule type" value="Genomic_DNA"/>
</dbReference>
<proteinExistence type="predicted"/>
<protein>
    <submittedName>
        <fullName evidence="1">DUF4982 domain-containing protein</fullName>
    </submittedName>
</protein>
<sequence length="227" mass="25742">MSYWRELFFNQEKETPYICVTDPAEYGKDLYRSQWSFTNGIHSWTWEGQQGKETLAEVFSNAEEAELYINGQSQGRLQAEKQERKNYYSWICRYTPGTIEVITYKNHNEIGRDMIQTVKSGSLKIQIEPERLESDLKDSAYVILNIMLKDEAGTLDMSHDLSLKICVEGDGKLLAFGSANPCTEAGYDGNVCKMYHGRAQAILLKKVPGTVEVRVTSEGLPESSITV</sequence>
<name>A0AC61S0X1_9FIRM</name>
<keyword evidence="2" id="KW-1185">Reference proteome</keyword>
<comment type="caution">
    <text evidence="1">The sequence shown here is derived from an EMBL/GenBank/DDBJ whole genome shotgun (WGS) entry which is preliminary data.</text>
</comment>
<evidence type="ECO:0000313" key="1">
    <source>
        <dbReference type="EMBL" id="TGY97525.1"/>
    </source>
</evidence>